<dbReference type="EMBL" id="JARVKM010000023">
    <property type="protein sequence ID" value="KAK9777082.1"/>
    <property type="molecule type" value="Genomic_DNA"/>
</dbReference>
<accession>A0ABR2XTR5</accession>
<reference evidence="1 2" key="1">
    <citation type="submission" date="2024-02" db="EMBL/GenBank/DDBJ databases">
        <title>First draft genome assembly of two strains of Seiridium cardinale.</title>
        <authorList>
            <person name="Emiliani G."/>
            <person name="Scali E."/>
        </authorList>
    </citation>
    <scope>NUCLEOTIDE SEQUENCE [LARGE SCALE GENOMIC DNA]</scope>
    <source>
        <strain evidence="1 2">BM-138-000479</strain>
    </source>
</reference>
<protein>
    <submittedName>
        <fullName evidence="1">Uncharacterized protein</fullName>
    </submittedName>
</protein>
<keyword evidence="2" id="KW-1185">Reference proteome</keyword>
<dbReference type="Proteomes" id="UP001465668">
    <property type="component" value="Unassembled WGS sequence"/>
</dbReference>
<name>A0ABR2XTR5_9PEZI</name>
<gene>
    <name evidence="1" type="ORF">SCAR479_06150</name>
</gene>
<evidence type="ECO:0000313" key="2">
    <source>
        <dbReference type="Proteomes" id="UP001465668"/>
    </source>
</evidence>
<organism evidence="1 2">
    <name type="scientific">Seiridium cardinale</name>
    <dbReference type="NCBI Taxonomy" id="138064"/>
    <lineage>
        <taxon>Eukaryota</taxon>
        <taxon>Fungi</taxon>
        <taxon>Dikarya</taxon>
        <taxon>Ascomycota</taxon>
        <taxon>Pezizomycotina</taxon>
        <taxon>Sordariomycetes</taxon>
        <taxon>Xylariomycetidae</taxon>
        <taxon>Amphisphaeriales</taxon>
        <taxon>Sporocadaceae</taxon>
        <taxon>Seiridium</taxon>
    </lineage>
</organism>
<evidence type="ECO:0000313" key="1">
    <source>
        <dbReference type="EMBL" id="KAK9777082.1"/>
    </source>
</evidence>
<comment type="caution">
    <text evidence="1">The sequence shown here is derived from an EMBL/GenBank/DDBJ whole genome shotgun (WGS) entry which is preliminary data.</text>
</comment>
<proteinExistence type="predicted"/>
<sequence>MAVKSRPYCAYLPENTITNALSAGTLKTLITTTQGIQFVVLSIGGALQMTTFNHYSALDSMFSPLAAFGLLRLFAATWLSEDFAFSAHATGQPTSNAMSRRYSMDSLLECSALEPSSGFAYHQPSYLPSRIVRGTFVTSAVQPSARHDDIDVFLSCDSLYDAQLGHSNDICILSTAA</sequence>